<dbReference type="InterPro" id="IPR023179">
    <property type="entry name" value="GTP-bd_ortho_bundle_sf"/>
</dbReference>
<evidence type="ECO:0000259" key="8">
    <source>
        <dbReference type="PROSITE" id="PS51721"/>
    </source>
</evidence>
<keyword evidence="3" id="KW-0547">Nucleotide-binding</keyword>
<name>A0A0L0SSP2_ALLM3</name>
<feature type="domain" description="CP-type G" evidence="8">
    <location>
        <begin position="168"/>
        <end position="411"/>
    </location>
</feature>
<protein>
    <recommendedName>
        <fullName evidence="8">CP-type G domain-containing protein</fullName>
    </recommendedName>
</protein>
<dbReference type="GO" id="GO:0005525">
    <property type="term" value="F:GTP binding"/>
    <property type="evidence" value="ECO:0007669"/>
    <property type="project" value="UniProtKB-KW"/>
</dbReference>
<evidence type="ECO:0000256" key="2">
    <source>
        <dbReference type="ARBA" id="ARBA00022490"/>
    </source>
</evidence>
<sequence length="633" mass="70048">MGGKKTKASQINSGLGKAIIRKRFQGNRPQDGDQKLHTTEVNDGPAWVRLQSITQEGDLDEFLHTAELAGTEFTAERQNVQVIQTDSRSTANPFLLTAEQEVAALARHASLASALTVPRRPPWDETTTADQLQLAERESFLAWRRGLAALQEEEGLLLTPFERNLEVWRQLWRVIERSDLIVQIVDARNPLFFRSTDLETYVREVDPRKKNILLVNKADMLTRAQRVAWAEWFTQHGIRFSFFSAALAKRANEEEELKAAKDEVHAMELKLKLASLDDSDNLLLSAENVHEDVDLAEAVADEDEVAATKAAAAADGSNKLDDPLRILTTSDLLDLFERECPTPLRPDPRFPSRVTVGLVGYPNVGKSSTINALCGSKRVSVSATPGKTKHFQTLPLTDTVLLCDCPGLVFPSFATTQGEMVCNGVLPIDQMREYTAPTSLVAQRIPKTLQESIYGINVKIYDEIEQGRTVPTGEELCKAYALARGFMRSGQGNPDESRAARYILKDYVRGKLVFVHPPPTFEGTPTEFNADLHAKVLALCNKRPPPPLQRPKQQLALQRAATGSRSQNVDHEFFDQASVKAHVKGVRGTADFARSSMGRALALGGEPGVGGPGKKTHKKGKKNQKLRIPVRDE</sequence>
<feature type="region of interest" description="Disordered" evidence="7">
    <location>
        <begin position="601"/>
        <end position="633"/>
    </location>
</feature>
<feature type="coiled-coil region" evidence="6">
    <location>
        <begin position="243"/>
        <end position="277"/>
    </location>
</feature>
<dbReference type="Pfam" id="PF01926">
    <property type="entry name" value="MMR_HSR1"/>
    <property type="match status" value="1"/>
</dbReference>
<dbReference type="EMBL" id="GG745347">
    <property type="protein sequence ID" value="KNE65522.1"/>
    <property type="molecule type" value="Genomic_DNA"/>
</dbReference>
<dbReference type="GO" id="GO:0005829">
    <property type="term" value="C:cytosol"/>
    <property type="evidence" value="ECO:0007669"/>
    <property type="project" value="TreeGrafter"/>
</dbReference>
<dbReference type="PANTHER" id="PTHR45709:SF2">
    <property type="entry name" value="LARGE SUBUNIT GTPASE 1 HOMOLOG"/>
    <property type="match status" value="1"/>
</dbReference>
<dbReference type="VEuPathDB" id="FungiDB:AMAG_11140"/>
<dbReference type="PROSITE" id="PS51721">
    <property type="entry name" value="G_CP"/>
    <property type="match status" value="1"/>
</dbReference>
<evidence type="ECO:0000313" key="10">
    <source>
        <dbReference type="Proteomes" id="UP000054350"/>
    </source>
</evidence>
<dbReference type="InterPro" id="IPR027417">
    <property type="entry name" value="P-loop_NTPase"/>
</dbReference>
<keyword evidence="10" id="KW-1185">Reference proteome</keyword>
<dbReference type="AlphaFoldDB" id="A0A0L0SSP2"/>
<reference evidence="9 10" key="1">
    <citation type="submission" date="2009-11" db="EMBL/GenBank/DDBJ databases">
        <title>Annotation of Allomyces macrogynus ATCC 38327.</title>
        <authorList>
            <consortium name="The Broad Institute Genome Sequencing Platform"/>
            <person name="Russ C."/>
            <person name="Cuomo C."/>
            <person name="Burger G."/>
            <person name="Gray M.W."/>
            <person name="Holland P.W.H."/>
            <person name="King N."/>
            <person name="Lang F.B.F."/>
            <person name="Roger A.J."/>
            <person name="Ruiz-Trillo I."/>
            <person name="Young S.K."/>
            <person name="Zeng Q."/>
            <person name="Gargeya S."/>
            <person name="Fitzgerald M."/>
            <person name="Haas B."/>
            <person name="Abouelleil A."/>
            <person name="Alvarado L."/>
            <person name="Arachchi H.M."/>
            <person name="Berlin A."/>
            <person name="Chapman S.B."/>
            <person name="Gearin G."/>
            <person name="Goldberg J."/>
            <person name="Griggs A."/>
            <person name="Gujja S."/>
            <person name="Hansen M."/>
            <person name="Heiman D."/>
            <person name="Howarth C."/>
            <person name="Larimer J."/>
            <person name="Lui A."/>
            <person name="MacDonald P.J.P."/>
            <person name="McCowen C."/>
            <person name="Montmayeur A."/>
            <person name="Murphy C."/>
            <person name="Neiman D."/>
            <person name="Pearson M."/>
            <person name="Priest M."/>
            <person name="Roberts A."/>
            <person name="Saif S."/>
            <person name="Shea T."/>
            <person name="Sisk P."/>
            <person name="Stolte C."/>
            <person name="Sykes S."/>
            <person name="Wortman J."/>
            <person name="Nusbaum C."/>
            <person name="Birren B."/>
        </authorList>
    </citation>
    <scope>NUCLEOTIDE SEQUENCE [LARGE SCALE GENOMIC DNA]</scope>
    <source>
        <strain evidence="9 10">ATCC 38327</strain>
    </source>
</reference>
<evidence type="ECO:0000256" key="7">
    <source>
        <dbReference type="SAM" id="MobiDB-lite"/>
    </source>
</evidence>
<evidence type="ECO:0000256" key="6">
    <source>
        <dbReference type="SAM" id="Coils"/>
    </source>
</evidence>
<dbReference type="SUPFAM" id="SSF52540">
    <property type="entry name" value="P-loop containing nucleoside triphosphate hydrolases"/>
    <property type="match status" value="1"/>
</dbReference>
<keyword evidence="2" id="KW-0963">Cytoplasm</keyword>
<dbReference type="Gene3D" id="1.10.1580.10">
    <property type="match status" value="1"/>
</dbReference>
<dbReference type="Gene3D" id="3.40.50.300">
    <property type="entry name" value="P-loop containing nucleotide triphosphate hydrolases"/>
    <property type="match status" value="1"/>
</dbReference>
<dbReference type="OMA" id="VNKADMM"/>
<dbReference type="GO" id="GO:0000054">
    <property type="term" value="P:ribosomal subunit export from nucleus"/>
    <property type="evidence" value="ECO:0007669"/>
    <property type="project" value="TreeGrafter"/>
</dbReference>
<dbReference type="InterPro" id="IPR030378">
    <property type="entry name" value="G_CP_dom"/>
</dbReference>
<organism evidence="9 10">
    <name type="scientific">Allomyces macrogynus (strain ATCC 38327)</name>
    <name type="common">Allomyces javanicus var. macrogynus</name>
    <dbReference type="NCBI Taxonomy" id="578462"/>
    <lineage>
        <taxon>Eukaryota</taxon>
        <taxon>Fungi</taxon>
        <taxon>Fungi incertae sedis</taxon>
        <taxon>Blastocladiomycota</taxon>
        <taxon>Blastocladiomycetes</taxon>
        <taxon>Blastocladiales</taxon>
        <taxon>Blastocladiaceae</taxon>
        <taxon>Allomyces</taxon>
    </lineage>
</organism>
<evidence type="ECO:0000313" key="9">
    <source>
        <dbReference type="EMBL" id="KNE65522.1"/>
    </source>
</evidence>
<feature type="compositionally biased region" description="Basic residues" evidence="7">
    <location>
        <begin position="614"/>
        <end position="625"/>
    </location>
</feature>
<dbReference type="CDD" id="cd01857">
    <property type="entry name" value="HSR1_MMR1"/>
    <property type="match status" value="1"/>
</dbReference>
<dbReference type="InterPro" id="IPR043358">
    <property type="entry name" value="GNL1-like"/>
</dbReference>
<keyword evidence="4" id="KW-0378">Hydrolase</keyword>
<keyword evidence="5" id="KW-0342">GTP-binding</keyword>
<evidence type="ECO:0000256" key="5">
    <source>
        <dbReference type="ARBA" id="ARBA00023134"/>
    </source>
</evidence>
<keyword evidence="6" id="KW-0175">Coiled coil</keyword>
<gene>
    <name evidence="9" type="ORF">AMAG_11140</name>
</gene>
<reference evidence="10" key="2">
    <citation type="submission" date="2009-11" db="EMBL/GenBank/DDBJ databases">
        <title>The Genome Sequence of Allomyces macrogynus strain ATCC 38327.</title>
        <authorList>
            <consortium name="The Broad Institute Genome Sequencing Platform"/>
            <person name="Russ C."/>
            <person name="Cuomo C."/>
            <person name="Shea T."/>
            <person name="Young S.K."/>
            <person name="Zeng Q."/>
            <person name="Koehrsen M."/>
            <person name="Haas B."/>
            <person name="Borodovsky M."/>
            <person name="Guigo R."/>
            <person name="Alvarado L."/>
            <person name="Berlin A."/>
            <person name="Borenstein D."/>
            <person name="Chen Z."/>
            <person name="Engels R."/>
            <person name="Freedman E."/>
            <person name="Gellesch M."/>
            <person name="Goldberg J."/>
            <person name="Griggs A."/>
            <person name="Gujja S."/>
            <person name="Heiman D."/>
            <person name="Hepburn T."/>
            <person name="Howarth C."/>
            <person name="Jen D."/>
            <person name="Larson L."/>
            <person name="Lewis B."/>
            <person name="Mehta T."/>
            <person name="Park D."/>
            <person name="Pearson M."/>
            <person name="Roberts A."/>
            <person name="Saif S."/>
            <person name="Shenoy N."/>
            <person name="Sisk P."/>
            <person name="Stolte C."/>
            <person name="Sykes S."/>
            <person name="Walk T."/>
            <person name="White J."/>
            <person name="Yandava C."/>
            <person name="Burger G."/>
            <person name="Gray M.W."/>
            <person name="Holland P.W.H."/>
            <person name="King N."/>
            <person name="Lang F.B.F."/>
            <person name="Roger A.J."/>
            <person name="Ruiz-Trillo I."/>
            <person name="Lander E."/>
            <person name="Nusbaum C."/>
        </authorList>
    </citation>
    <scope>NUCLEOTIDE SEQUENCE [LARGE SCALE GENOMIC DNA]</scope>
    <source>
        <strain evidence="10">ATCC 38327</strain>
    </source>
</reference>
<dbReference type="PANTHER" id="PTHR45709">
    <property type="entry name" value="LARGE SUBUNIT GTPASE 1 HOMOLOG-RELATED"/>
    <property type="match status" value="1"/>
</dbReference>
<comment type="subcellular location">
    <subcellularLocation>
        <location evidence="1">Cytoplasm</location>
    </subcellularLocation>
</comment>
<accession>A0A0L0SSP2</accession>
<dbReference type="STRING" id="578462.A0A0L0SSP2"/>
<dbReference type="InterPro" id="IPR006073">
    <property type="entry name" value="GTP-bd"/>
</dbReference>
<dbReference type="OrthoDB" id="61815at2759"/>
<dbReference type="eggNOG" id="KOG1424">
    <property type="taxonomic scope" value="Eukaryota"/>
</dbReference>
<dbReference type="Proteomes" id="UP000054350">
    <property type="component" value="Unassembled WGS sequence"/>
</dbReference>
<evidence type="ECO:0000256" key="1">
    <source>
        <dbReference type="ARBA" id="ARBA00004496"/>
    </source>
</evidence>
<evidence type="ECO:0000256" key="3">
    <source>
        <dbReference type="ARBA" id="ARBA00022741"/>
    </source>
</evidence>
<evidence type="ECO:0000256" key="4">
    <source>
        <dbReference type="ARBA" id="ARBA00022801"/>
    </source>
</evidence>
<proteinExistence type="predicted"/>
<dbReference type="GO" id="GO:0003924">
    <property type="term" value="F:GTPase activity"/>
    <property type="evidence" value="ECO:0007669"/>
    <property type="project" value="InterPro"/>
</dbReference>